<feature type="domain" description="HhH-GPD" evidence="6">
    <location>
        <begin position="57"/>
        <end position="213"/>
    </location>
</feature>
<dbReference type="Gene3D" id="1.10.340.30">
    <property type="entry name" value="Hypothetical protein, domain 2"/>
    <property type="match status" value="1"/>
</dbReference>
<gene>
    <name evidence="7" type="ORF">C41B8_08575</name>
</gene>
<keyword evidence="4" id="KW-0227">DNA damage</keyword>
<sequence>MSSAARPTRLAFDAEAAVEHLTAVDPVLGALMQRAGPYRPSTNAAPDVFHSLMRAIVYQQLSGKAAGTIHARVLAALNAGDAPGAAAIQAADDATLRGAGLSANKLAGLRALAAAQLAGELPDESRIDDYDDSELIERYSAIRGIGRWTVEMLLMFHLGRPDVMPIHDLGVRKGYAATYGLDALPKPKALEAAAEVWRPYRSVASWYMWRALEAEGAAPQPQ</sequence>
<dbReference type="OrthoDB" id="9811249at2"/>
<evidence type="ECO:0000256" key="3">
    <source>
        <dbReference type="ARBA" id="ARBA00012000"/>
    </source>
</evidence>
<keyword evidence="8" id="KW-1185">Reference proteome</keyword>
<dbReference type="PATRIC" id="fig|1304275.5.peg.1748"/>
<protein>
    <recommendedName>
        <fullName evidence="3">DNA-3-methyladenine glycosylase II</fullName>
        <ecNumber evidence="3">3.2.2.21</ecNumber>
    </recommendedName>
</protein>
<dbReference type="Pfam" id="PF00730">
    <property type="entry name" value="HhH-GPD"/>
    <property type="match status" value="1"/>
</dbReference>
<dbReference type="STRING" id="1304275.C41B8_08575"/>
<dbReference type="InterPro" id="IPR003265">
    <property type="entry name" value="HhH-GPD_domain"/>
</dbReference>
<dbReference type="EC" id="3.2.2.21" evidence="3"/>
<dbReference type="InterPro" id="IPR011257">
    <property type="entry name" value="DNA_glycosylase"/>
</dbReference>
<dbReference type="SMART" id="SM00478">
    <property type="entry name" value="ENDO3c"/>
    <property type="match status" value="1"/>
</dbReference>
<evidence type="ECO:0000256" key="2">
    <source>
        <dbReference type="ARBA" id="ARBA00010817"/>
    </source>
</evidence>
<dbReference type="PANTHER" id="PTHR43003">
    <property type="entry name" value="DNA-3-METHYLADENINE GLYCOSYLASE"/>
    <property type="match status" value="1"/>
</dbReference>
<proteinExistence type="inferred from homology"/>
<dbReference type="RefSeq" id="WP_037336668.1">
    <property type="nucleotide sequence ID" value="NZ_APNK01000010.1"/>
</dbReference>
<dbReference type="GO" id="GO:0006307">
    <property type="term" value="P:DNA alkylation repair"/>
    <property type="evidence" value="ECO:0007669"/>
    <property type="project" value="TreeGrafter"/>
</dbReference>
<organism evidence="7 8">
    <name type="scientific">Salinisphaera hydrothermalis (strain C41B8)</name>
    <dbReference type="NCBI Taxonomy" id="1304275"/>
    <lineage>
        <taxon>Bacteria</taxon>
        <taxon>Pseudomonadati</taxon>
        <taxon>Pseudomonadota</taxon>
        <taxon>Gammaproteobacteria</taxon>
        <taxon>Salinisphaerales</taxon>
        <taxon>Salinisphaeraceae</taxon>
        <taxon>Salinisphaera</taxon>
    </lineage>
</organism>
<dbReference type="SUPFAM" id="SSF48150">
    <property type="entry name" value="DNA-glycosylase"/>
    <property type="match status" value="1"/>
</dbReference>
<dbReference type="GO" id="GO:0032993">
    <property type="term" value="C:protein-DNA complex"/>
    <property type="evidence" value="ECO:0007669"/>
    <property type="project" value="TreeGrafter"/>
</dbReference>
<evidence type="ECO:0000313" key="8">
    <source>
        <dbReference type="Proteomes" id="UP000028302"/>
    </source>
</evidence>
<reference evidence="7 8" key="1">
    <citation type="submission" date="2013-03" db="EMBL/GenBank/DDBJ databases">
        <title>Salinisphaera hydrothermalis C41B8 Genome Sequencing.</title>
        <authorList>
            <person name="Li C."/>
            <person name="Lai Q."/>
            <person name="Shao Z."/>
        </authorList>
    </citation>
    <scope>NUCLEOTIDE SEQUENCE [LARGE SCALE GENOMIC DNA]</scope>
    <source>
        <strain evidence="7 8">C41B8</strain>
    </source>
</reference>
<dbReference type="GO" id="GO:0008725">
    <property type="term" value="F:DNA-3-methyladenine glycosylase activity"/>
    <property type="evidence" value="ECO:0007669"/>
    <property type="project" value="TreeGrafter"/>
</dbReference>
<dbReference type="GO" id="GO:0006285">
    <property type="term" value="P:base-excision repair, AP site formation"/>
    <property type="evidence" value="ECO:0007669"/>
    <property type="project" value="TreeGrafter"/>
</dbReference>
<evidence type="ECO:0000256" key="1">
    <source>
        <dbReference type="ARBA" id="ARBA00000086"/>
    </source>
</evidence>
<evidence type="ECO:0000256" key="5">
    <source>
        <dbReference type="ARBA" id="ARBA00023204"/>
    </source>
</evidence>
<dbReference type="Proteomes" id="UP000028302">
    <property type="component" value="Unassembled WGS sequence"/>
</dbReference>
<comment type="catalytic activity">
    <reaction evidence="1">
        <text>Hydrolysis of alkylated DNA, releasing 3-methyladenine, 3-methylguanine, 7-methylguanine and 7-methyladenine.</text>
        <dbReference type="EC" id="3.2.2.21"/>
    </reaction>
</comment>
<dbReference type="InterPro" id="IPR051912">
    <property type="entry name" value="Alkylbase_DNA_Glycosylase/TA"/>
</dbReference>
<name>A0A084ILP2_SALHC</name>
<dbReference type="GO" id="GO:0043916">
    <property type="term" value="F:DNA-7-methylguanine glycosylase activity"/>
    <property type="evidence" value="ECO:0007669"/>
    <property type="project" value="TreeGrafter"/>
</dbReference>
<dbReference type="PANTHER" id="PTHR43003:SF5">
    <property type="entry name" value="DNA-3-METHYLADENINE GLYCOSYLASE"/>
    <property type="match status" value="1"/>
</dbReference>
<accession>A0A084ILP2</accession>
<comment type="caution">
    <text evidence="7">The sequence shown here is derived from an EMBL/GenBank/DDBJ whole genome shotgun (WGS) entry which is preliminary data.</text>
</comment>
<dbReference type="Gene3D" id="1.10.1670.40">
    <property type="match status" value="1"/>
</dbReference>
<dbReference type="FunFam" id="1.10.340.30:FF:000004">
    <property type="entry name" value="DNA-3-methyladenine glycosylase II"/>
    <property type="match status" value="1"/>
</dbReference>
<evidence type="ECO:0000256" key="4">
    <source>
        <dbReference type="ARBA" id="ARBA00022763"/>
    </source>
</evidence>
<dbReference type="GO" id="GO:0032131">
    <property type="term" value="F:alkylated DNA binding"/>
    <property type="evidence" value="ECO:0007669"/>
    <property type="project" value="TreeGrafter"/>
</dbReference>
<dbReference type="eggNOG" id="COG0122">
    <property type="taxonomic scope" value="Bacteria"/>
</dbReference>
<keyword evidence="5" id="KW-0234">DNA repair</keyword>
<evidence type="ECO:0000313" key="7">
    <source>
        <dbReference type="EMBL" id="KEZ77626.1"/>
    </source>
</evidence>
<dbReference type="CDD" id="cd00056">
    <property type="entry name" value="ENDO3c"/>
    <property type="match status" value="1"/>
</dbReference>
<dbReference type="AlphaFoldDB" id="A0A084ILP2"/>
<dbReference type="EMBL" id="APNK01000010">
    <property type="protein sequence ID" value="KEZ77626.1"/>
    <property type="molecule type" value="Genomic_DNA"/>
</dbReference>
<comment type="similarity">
    <text evidence="2">Belongs to the alkylbase DNA glycosidase AlkA family.</text>
</comment>
<evidence type="ECO:0000259" key="6">
    <source>
        <dbReference type="SMART" id="SM00478"/>
    </source>
</evidence>